<dbReference type="RefSeq" id="WP_386100352.1">
    <property type="nucleotide sequence ID" value="NZ_JBHUOZ010000003.1"/>
</dbReference>
<dbReference type="Proteomes" id="UP001597511">
    <property type="component" value="Unassembled WGS sequence"/>
</dbReference>
<reference evidence="3" key="1">
    <citation type="journal article" date="2019" name="Int. J. Syst. Evol. Microbiol.">
        <title>The Global Catalogue of Microorganisms (GCM) 10K type strain sequencing project: providing services to taxonomists for standard genome sequencing and annotation.</title>
        <authorList>
            <consortium name="The Broad Institute Genomics Platform"/>
            <consortium name="The Broad Institute Genome Sequencing Center for Infectious Disease"/>
            <person name="Wu L."/>
            <person name="Ma J."/>
        </authorList>
    </citation>
    <scope>NUCLEOTIDE SEQUENCE [LARGE SCALE GENOMIC DNA]</scope>
    <source>
        <strain evidence="3">KCTC 23299</strain>
    </source>
</reference>
<evidence type="ECO:0000313" key="2">
    <source>
        <dbReference type="EMBL" id="MFD2920967.1"/>
    </source>
</evidence>
<feature type="domain" description="N-acetyltransferase" evidence="1">
    <location>
        <begin position="12"/>
        <end position="152"/>
    </location>
</feature>
<dbReference type="Gene3D" id="3.40.630.30">
    <property type="match status" value="1"/>
</dbReference>
<dbReference type="InterPro" id="IPR000182">
    <property type="entry name" value="GNAT_dom"/>
</dbReference>
<sequence>MTTDQQASWQLIHFNDLTPVQLYNILRLRSEVFVVEQNCVYLDLDGKDNECFHLFAEQDNKTIACSRIVPPGLSYIEPSIGRIATAGETRGSGYGKELVQRSIDATLQLYGETAIKIGAQLYLKKFYESFGFAQVSDIYDEDGIDHIKMLRS</sequence>
<evidence type="ECO:0000259" key="1">
    <source>
        <dbReference type="PROSITE" id="PS51186"/>
    </source>
</evidence>
<accession>A0ABW6A874</accession>
<protein>
    <submittedName>
        <fullName evidence="2">GNAT family N-acetyltransferase</fullName>
    </submittedName>
</protein>
<comment type="caution">
    <text evidence="2">The sequence shown here is derived from an EMBL/GenBank/DDBJ whole genome shotgun (WGS) entry which is preliminary data.</text>
</comment>
<proteinExistence type="predicted"/>
<gene>
    <name evidence="2" type="ORF">ACFS6H_14680</name>
</gene>
<evidence type="ECO:0000313" key="3">
    <source>
        <dbReference type="Proteomes" id="UP001597511"/>
    </source>
</evidence>
<dbReference type="Pfam" id="PF13673">
    <property type="entry name" value="Acetyltransf_10"/>
    <property type="match status" value="1"/>
</dbReference>
<dbReference type="PROSITE" id="PS51186">
    <property type="entry name" value="GNAT"/>
    <property type="match status" value="1"/>
</dbReference>
<organism evidence="2 3">
    <name type="scientific">Terrimonas rubra</name>
    <dbReference type="NCBI Taxonomy" id="1035890"/>
    <lineage>
        <taxon>Bacteria</taxon>
        <taxon>Pseudomonadati</taxon>
        <taxon>Bacteroidota</taxon>
        <taxon>Chitinophagia</taxon>
        <taxon>Chitinophagales</taxon>
        <taxon>Chitinophagaceae</taxon>
        <taxon>Terrimonas</taxon>
    </lineage>
</organism>
<keyword evidence="3" id="KW-1185">Reference proteome</keyword>
<dbReference type="EMBL" id="JBHUOZ010000003">
    <property type="protein sequence ID" value="MFD2920967.1"/>
    <property type="molecule type" value="Genomic_DNA"/>
</dbReference>
<dbReference type="CDD" id="cd04301">
    <property type="entry name" value="NAT_SF"/>
    <property type="match status" value="1"/>
</dbReference>
<name>A0ABW6A874_9BACT</name>
<dbReference type="InterPro" id="IPR016181">
    <property type="entry name" value="Acyl_CoA_acyltransferase"/>
</dbReference>
<dbReference type="SUPFAM" id="SSF55729">
    <property type="entry name" value="Acyl-CoA N-acyltransferases (Nat)"/>
    <property type="match status" value="1"/>
</dbReference>